<evidence type="ECO:0000256" key="5">
    <source>
        <dbReference type="ARBA" id="ARBA00022519"/>
    </source>
</evidence>
<keyword evidence="14" id="KW-1185">Reference proteome</keyword>
<accession>A0ABS0AKB3</accession>
<dbReference type="InterPro" id="IPR022346">
    <property type="entry name" value="T2SS_GspH"/>
</dbReference>
<dbReference type="NCBIfam" id="TIGR02532">
    <property type="entry name" value="IV_pilin_GFxxxE"/>
    <property type="match status" value="1"/>
</dbReference>
<dbReference type="PROSITE" id="PS00409">
    <property type="entry name" value="PROKAR_NTER_METHYL"/>
    <property type="match status" value="1"/>
</dbReference>
<evidence type="ECO:0000256" key="10">
    <source>
        <dbReference type="ARBA" id="ARBA00030775"/>
    </source>
</evidence>
<keyword evidence="3" id="KW-1003">Cell membrane</keyword>
<sequence length="195" mass="20848">MMGVVKRTPNRGLQGFTLVELLTTVLVVAVLLVMVAPSMSALIKRNSLVALHGSLRASLSVARTQAVETGQAVSVCPMGRNGGCAFPSGDWSRGWMVFEDPDHTGRCDNPAKTGFCHGTRNRVLEIRSPVKPGYVIRSNHHVSRRVRFAATGMSYGHNGRFTLCALSGAVQPVGLVVAATGRVRRARGSDLLPCP</sequence>
<evidence type="ECO:0000256" key="11">
    <source>
        <dbReference type="SAM" id="Phobius"/>
    </source>
</evidence>
<dbReference type="Proteomes" id="UP000644441">
    <property type="component" value="Unassembled WGS sequence"/>
</dbReference>
<organism evidence="13 14">
    <name type="scientific">Alloalcanivorax venustensis ISO4</name>
    <dbReference type="NCBI Taxonomy" id="1177184"/>
    <lineage>
        <taxon>Bacteria</taxon>
        <taxon>Pseudomonadati</taxon>
        <taxon>Pseudomonadota</taxon>
        <taxon>Gammaproteobacteria</taxon>
        <taxon>Oceanospirillales</taxon>
        <taxon>Alcanivoracaceae</taxon>
        <taxon>Alloalcanivorax</taxon>
    </lineage>
</organism>
<evidence type="ECO:0000256" key="8">
    <source>
        <dbReference type="ARBA" id="ARBA00023136"/>
    </source>
</evidence>
<evidence type="ECO:0000256" key="2">
    <source>
        <dbReference type="ARBA" id="ARBA00021549"/>
    </source>
</evidence>
<dbReference type="EMBL" id="ARXR01000020">
    <property type="protein sequence ID" value="MBF5053680.1"/>
    <property type="molecule type" value="Genomic_DNA"/>
</dbReference>
<keyword evidence="6 11" id="KW-0812">Transmembrane</keyword>
<evidence type="ECO:0000256" key="7">
    <source>
        <dbReference type="ARBA" id="ARBA00022989"/>
    </source>
</evidence>
<evidence type="ECO:0000313" key="14">
    <source>
        <dbReference type="Proteomes" id="UP000644441"/>
    </source>
</evidence>
<comment type="caution">
    <text evidence="13">The sequence shown here is derived from an EMBL/GenBank/DDBJ whole genome shotgun (WGS) entry which is preliminary data.</text>
</comment>
<keyword evidence="7 11" id="KW-1133">Transmembrane helix</keyword>
<evidence type="ECO:0000259" key="12">
    <source>
        <dbReference type="Pfam" id="PF12019"/>
    </source>
</evidence>
<reference evidence="13 14" key="1">
    <citation type="submission" date="2012-09" db="EMBL/GenBank/DDBJ databases">
        <title>Genome Sequence of alkane-degrading Bacterium Alcanivorax venustensis ISO4.</title>
        <authorList>
            <person name="Lai Q."/>
            <person name="Shao Z."/>
        </authorList>
    </citation>
    <scope>NUCLEOTIDE SEQUENCE [LARGE SCALE GENOMIC DNA]</scope>
    <source>
        <strain evidence="13 14">ISO4</strain>
    </source>
</reference>
<evidence type="ECO:0000256" key="1">
    <source>
        <dbReference type="ARBA" id="ARBA00004377"/>
    </source>
</evidence>
<dbReference type="Gene3D" id="3.55.40.10">
    <property type="entry name" value="minor pseudopilin epsh domain"/>
    <property type="match status" value="1"/>
</dbReference>
<dbReference type="Pfam" id="PF07963">
    <property type="entry name" value="N_methyl"/>
    <property type="match status" value="1"/>
</dbReference>
<keyword evidence="8 11" id="KW-0472">Membrane</keyword>
<feature type="domain" description="General secretion pathway GspH" evidence="12">
    <location>
        <begin position="54"/>
        <end position="181"/>
    </location>
</feature>
<name>A0ABS0AKB3_9GAMM</name>
<comment type="similarity">
    <text evidence="9">Belongs to the GSP H family.</text>
</comment>
<dbReference type="Pfam" id="PF12019">
    <property type="entry name" value="GspH"/>
    <property type="match status" value="1"/>
</dbReference>
<evidence type="ECO:0000256" key="9">
    <source>
        <dbReference type="ARBA" id="ARBA00025772"/>
    </source>
</evidence>
<evidence type="ECO:0000256" key="4">
    <source>
        <dbReference type="ARBA" id="ARBA00022481"/>
    </source>
</evidence>
<feature type="transmembrane region" description="Helical" evidence="11">
    <location>
        <begin position="12"/>
        <end position="36"/>
    </location>
</feature>
<keyword evidence="5" id="KW-0997">Cell inner membrane</keyword>
<dbReference type="SUPFAM" id="SSF54523">
    <property type="entry name" value="Pili subunits"/>
    <property type="match status" value="1"/>
</dbReference>
<evidence type="ECO:0000256" key="6">
    <source>
        <dbReference type="ARBA" id="ARBA00022692"/>
    </source>
</evidence>
<keyword evidence="4" id="KW-0488">Methylation</keyword>
<evidence type="ECO:0000313" key="13">
    <source>
        <dbReference type="EMBL" id="MBF5053680.1"/>
    </source>
</evidence>
<gene>
    <name evidence="13" type="ORF">ISO4_02282</name>
</gene>
<dbReference type="InterPro" id="IPR012902">
    <property type="entry name" value="N_methyl_site"/>
</dbReference>
<evidence type="ECO:0000256" key="3">
    <source>
        <dbReference type="ARBA" id="ARBA00022475"/>
    </source>
</evidence>
<dbReference type="InterPro" id="IPR045584">
    <property type="entry name" value="Pilin-like"/>
</dbReference>
<comment type="subcellular location">
    <subcellularLocation>
        <location evidence="1">Cell inner membrane</location>
        <topology evidence="1">Single-pass membrane protein</topology>
    </subcellularLocation>
</comment>
<protein>
    <recommendedName>
        <fullName evidence="2">Type II secretion system protein H</fullName>
    </recommendedName>
    <alternativeName>
        <fullName evidence="10">General secretion pathway protein H</fullName>
    </alternativeName>
</protein>
<proteinExistence type="inferred from homology"/>